<reference evidence="2" key="1">
    <citation type="submission" date="2018-01" db="EMBL/GenBank/DDBJ databases">
        <title>An insight into the sialome of Amazonian anophelines.</title>
        <authorList>
            <person name="Ribeiro J.M."/>
            <person name="Scarpassa V."/>
            <person name="Calvo E."/>
        </authorList>
    </citation>
    <scope>NUCLEOTIDE SEQUENCE</scope>
</reference>
<evidence type="ECO:0000313" key="2">
    <source>
        <dbReference type="EMBL" id="MBW77514.1"/>
    </source>
</evidence>
<dbReference type="AlphaFoldDB" id="A0A2M4DIZ2"/>
<name>A0A2M4DIZ2_ANODA</name>
<accession>A0A2M4DIZ2</accession>
<proteinExistence type="predicted"/>
<feature type="chain" id="PRO_5014889027" evidence="1">
    <location>
        <begin position="20"/>
        <end position="178"/>
    </location>
</feature>
<feature type="signal peptide" evidence="1">
    <location>
        <begin position="1"/>
        <end position="19"/>
    </location>
</feature>
<evidence type="ECO:0000256" key="1">
    <source>
        <dbReference type="SAM" id="SignalP"/>
    </source>
</evidence>
<dbReference type="EMBL" id="GGFL01013336">
    <property type="protein sequence ID" value="MBW77514.1"/>
    <property type="molecule type" value="Transcribed_RNA"/>
</dbReference>
<keyword evidence="1" id="KW-0732">Signal</keyword>
<protein>
    <submittedName>
        <fullName evidence="2">Putative secreted protein</fullName>
    </submittedName>
</protein>
<sequence>MLLLLLLLLLVFLNISLDGRHRRALFQHPPRLLRCRAAIVYVVVYSSSTHHHATSDDFPCRRFSRDCRIFESISTNYPDGACMRTSVQRAGDASRRNPKKGNAKEDGRLRLGGCGVVGNIFGGTSLASRAHDQFVPCVRLDGFCVVAKYRGASREIRTTISRSHVVYNPFENRTSPSR</sequence>
<organism evidence="2">
    <name type="scientific">Anopheles darlingi</name>
    <name type="common">Mosquito</name>
    <dbReference type="NCBI Taxonomy" id="43151"/>
    <lineage>
        <taxon>Eukaryota</taxon>
        <taxon>Metazoa</taxon>
        <taxon>Ecdysozoa</taxon>
        <taxon>Arthropoda</taxon>
        <taxon>Hexapoda</taxon>
        <taxon>Insecta</taxon>
        <taxon>Pterygota</taxon>
        <taxon>Neoptera</taxon>
        <taxon>Endopterygota</taxon>
        <taxon>Diptera</taxon>
        <taxon>Nematocera</taxon>
        <taxon>Culicoidea</taxon>
        <taxon>Culicidae</taxon>
        <taxon>Anophelinae</taxon>
        <taxon>Anopheles</taxon>
    </lineage>
</organism>